<accession>A0ABY2XW90</accession>
<proteinExistence type="predicted"/>
<dbReference type="Proteomes" id="UP000305526">
    <property type="component" value="Unassembled WGS sequence"/>
</dbReference>
<organism evidence="1 2">
    <name type="scientific">Testudinibacter aquarius</name>
    <dbReference type="NCBI Taxonomy" id="1524974"/>
    <lineage>
        <taxon>Bacteria</taxon>
        <taxon>Pseudomonadati</taxon>
        <taxon>Pseudomonadota</taxon>
        <taxon>Gammaproteobacteria</taxon>
        <taxon>Pasteurellales</taxon>
        <taxon>Pasteurellaceae</taxon>
        <taxon>Testudinibacter</taxon>
    </lineage>
</organism>
<sequence length="241" mass="26735">MANVLQQGLLNQLPLESAVLHYTPNNIADNHESKPHFALQLQQNGGVLAINGQQQAQGNFLALRGKQLSLSPLLEFLQLPVLLSGVSDFSGSARFNDGVLTNGDLTLNISQAELNGLNLLDLISQYFPIRQGAKKYADRVATPFEQASAALSWNQEVLNLNKLSAQGKDLNLSGSGEMSLTDFNCRFELRLSPNIVGYSQYQLPVRLFGPCRSPQYQVSVDKRLENQLKNLLREKLRERSE</sequence>
<dbReference type="RefSeq" id="WP_132964289.1">
    <property type="nucleotide sequence ID" value="NZ_LEKL01000014.1"/>
</dbReference>
<dbReference type="EMBL" id="VDGV01000066">
    <property type="protein sequence ID" value="TNG91381.1"/>
    <property type="molecule type" value="Genomic_DNA"/>
</dbReference>
<gene>
    <name evidence="1" type="ORF">FHQ21_07840</name>
</gene>
<protein>
    <recommendedName>
        <fullName evidence="3">AsmA-like protein</fullName>
    </recommendedName>
</protein>
<comment type="caution">
    <text evidence="1">The sequence shown here is derived from an EMBL/GenBank/DDBJ whole genome shotgun (WGS) entry which is preliminary data.</text>
</comment>
<reference evidence="1 2" key="1">
    <citation type="submission" date="2019-05" db="EMBL/GenBank/DDBJ databases">
        <title>Pasteurellaceae isolates from reptiles.</title>
        <authorList>
            <person name="Bojesen A.M."/>
            <person name="Lund E."/>
        </authorList>
    </citation>
    <scope>NUCLEOTIDE SEQUENCE [LARGE SCALE GENOMIC DNA]</scope>
    <source>
        <strain evidence="1 2">ELNT2x</strain>
    </source>
</reference>
<evidence type="ECO:0008006" key="3">
    <source>
        <dbReference type="Google" id="ProtNLM"/>
    </source>
</evidence>
<evidence type="ECO:0000313" key="2">
    <source>
        <dbReference type="Proteomes" id="UP000305526"/>
    </source>
</evidence>
<evidence type="ECO:0000313" key="1">
    <source>
        <dbReference type="EMBL" id="TNG91381.1"/>
    </source>
</evidence>
<name>A0ABY2XW90_9PAST</name>
<keyword evidence="2" id="KW-1185">Reference proteome</keyword>